<keyword evidence="7 8" id="KW-0472">Membrane</keyword>
<evidence type="ECO:0000256" key="6">
    <source>
        <dbReference type="ARBA" id="ARBA00022989"/>
    </source>
</evidence>
<dbReference type="InterPro" id="IPR026034">
    <property type="entry name" value="MreD_proteobac"/>
</dbReference>
<gene>
    <name evidence="9" type="primary">mreD</name>
    <name evidence="9" type="ORF">AW08_02173</name>
</gene>
<evidence type="ECO:0000256" key="3">
    <source>
        <dbReference type="ARBA" id="ARBA00022475"/>
    </source>
</evidence>
<evidence type="ECO:0000313" key="10">
    <source>
        <dbReference type="Proteomes" id="UP000020218"/>
    </source>
</evidence>
<feature type="transmembrane region" description="Helical" evidence="8">
    <location>
        <begin position="110"/>
        <end position="131"/>
    </location>
</feature>
<name>A0A011MC77_9PROT</name>
<protein>
    <submittedName>
        <fullName evidence="9">Rod shape-determining protein MreD</fullName>
    </submittedName>
</protein>
<dbReference type="GO" id="GO:0008360">
    <property type="term" value="P:regulation of cell shape"/>
    <property type="evidence" value="ECO:0007669"/>
    <property type="project" value="UniProtKB-KW"/>
</dbReference>
<comment type="subcellular location">
    <subcellularLocation>
        <location evidence="1">Cell membrane</location>
        <topology evidence="1">Multi-pass membrane protein</topology>
    </subcellularLocation>
</comment>
<dbReference type="AlphaFoldDB" id="A0A011MC77"/>
<evidence type="ECO:0000256" key="7">
    <source>
        <dbReference type="ARBA" id="ARBA00023136"/>
    </source>
</evidence>
<evidence type="ECO:0000256" key="5">
    <source>
        <dbReference type="ARBA" id="ARBA00022960"/>
    </source>
</evidence>
<dbReference type="GO" id="GO:0005886">
    <property type="term" value="C:plasma membrane"/>
    <property type="evidence" value="ECO:0007669"/>
    <property type="project" value="UniProtKB-SubCell"/>
</dbReference>
<keyword evidence="6 8" id="KW-1133">Transmembrane helix</keyword>
<dbReference type="Pfam" id="PF04093">
    <property type="entry name" value="MreD"/>
    <property type="match status" value="1"/>
</dbReference>
<feature type="transmembrane region" description="Helical" evidence="8">
    <location>
        <begin position="66"/>
        <end position="90"/>
    </location>
</feature>
<dbReference type="Proteomes" id="UP000020218">
    <property type="component" value="Unassembled WGS sequence"/>
</dbReference>
<evidence type="ECO:0000256" key="2">
    <source>
        <dbReference type="ARBA" id="ARBA00007776"/>
    </source>
</evidence>
<organism evidence="9 10">
    <name type="scientific">Candidatus Accumulibacter adjunctus</name>
    <dbReference type="NCBI Taxonomy" id="1454001"/>
    <lineage>
        <taxon>Bacteria</taxon>
        <taxon>Pseudomonadati</taxon>
        <taxon>Pseudomonadota</taxon>
        <taxon>Betaproteobacteria</taxon>
        <taxon>Candidatus Accumulibacter</taxon>
    </lineage>
</organism>
<dbReference type="PANTHER" id="PTHR37484:SF1">
    <property type="entry name" value="ROD SHAPE-DETERMINING PROTEIN MRED"/>
    <property type="match status" value="1"/>
</dbReference>
<dbReference type="NCBIfam" id="TIGR03426">
    <property type="entry name" value="shape_MreD"/>
    <property type="match status" value="1"/>
</dbReference>
<dbReference type="PANTHER" id="PTHR37484">
    <property type="entry name" value="ROD SHAPE-DETERMINING PROTEIN MRED"/>
    <property type="match status" value="1"/>
</dbReference>
<reference evidence="9" key="1">
    <citation type="submission" date="2014-02" db="EMBL/GenBank/DDBJ databases">
        <title>Expanding our view of genomic diversity in Candidatus Accumulibacter clades.</title>
        <authorList>
            <person name="Skennerton C.T."/>
            <person name="Barr J.J."/>
            <person name="Slater F.R."/>
            <person name="Bond P.L."/>
            <person name="Tyson G.W."/>
        </authorList>
    </citation>
    <scope>NUCLEOTIDE SEQUENCE [LARGE SCALE GENOMIC DNA]</scope>
</reference>
<comment type="caution">
    <text evidence="9">The sequence shown here is derived from an EMBL/GenBank/DDBJ whole genome shotgun (WGS) entry which is preliminary data.</text>
</comment>
<feature type="transmembrane region" description="Helical" evidence="8">
    <location>
        <begin position="12"/>
        <end position="30"/>
    </location>
</feature>
<dbReference type="PIRSF" id="PIRSF018472">
    <property type="entry name" value="MreD_proteobac"/>
    <property type="match status" value="1"/>
</dbReference>
<keyword evidence="10" id="KW-1185">Reference proteome</keyword>
<comment type="similarity">
    <text evidence="2">Belongs to the MreD family.</text>
</comment>
<evidence type="ECO:0000256" key="8">
    <source>
        <dbReference type="SAM" id="Phobius"/>
    </source>
</evidence>
<keyword evidence="5" id="KW-0133">Cell shape</keyword>
<dbReference type="PATRIC" id="fig|1454001.3.peg.2221"/>
<keyword evidence="3" id="KW-1003">Cell membrane</keyword>
<sequence>MQTSYRSSARILLPVRPWFIACSLAAALLLNLLPTAPWPGLPDWLALVLIFWSVREPRRVGMGLAFLCGIAMDVADAGLLGQHALAYVLAVYGGGSLSRRILWFPLAQQALHVLPLLLLVPLVQIAVRTVAGGEFPGIGYLLGPLLATVLWPVLTFVLLLPQHQSVDHDANRPL</sequence>
<dbReference type="InterPro" id="IPR007227">
    <property type="entry name" value="Cell_shape_determining_MreD"/>
</dbReference>
<dbReference type="EMBL" id="JFAX01000011">
    <property type="protein sequence ID" value="EXI67338.1"/>
    <property type="molecule type" value="Genomic_DNA"/>
</dbReference>
<keyword evidence="4 8" id="KW-0812">Transmembrane</keyword>
<evidence type="ECO:0000256" key="1">
    <source>
        <dbReference type="ARBA" id="ARBA00004651"/>
    </source>
</evidence>
<dbReference type="STRING" id="1454001.AW08_02173"/>
<accession>A0A011MC77</accession>
<evidence type="ECO:0000256" key="4">
    <source>
        <dbReference type="ARBA" id="ARBA00022692"/>
    </source>
</evidence>
<proteinExistence type="inferred from homology"/>
<evidence type="ECO:0000313" key="9">
    <source>
        <dbReference type="EMBL" id="EXI67338.1"/>
    </source>
</evidence>
<feature type="transmembrane region" description="Helical" evidence="8">
    <location>
        <begin position="138"/>
        <end position="160"/>
    </location>
</feature>